<dbReference type="AlphaFoldDB" id="A0AAD6XCQ6"/>
<dbReference type="Proteomes" id="UP001218188">
    <property type="component" value="Unassembled WGS sequence"/>
</dbReference>
<dbReference type="EMBL" id="JARJCM010000005">
    <property type="protein sequence ID" value="KAJ7045142.1"/>
    <property type="molecule type" value="Genomic_DNA"/>
</dbReference>
<accession>A0AAD6XCQ6</accession>
<sequence>MLDPLLSRFLATNDAPSEVEAKEVQRISDEALETRLRNELQIRRLQNKAGSEPPIKTLTRNNSSLRRTIQRCRSILSPIRRLPPEILTHIFILTTPVEEAGNLPWHRSLEQSPWILGHICRRWRAVALTSPALWSSIVIQNIYSSDDDSEPCSIPMLKAQLTRSGSYPLEVVFEYEVDGQNGYVVEKALKALAKCSSRWKSLSITAQQLKRLPNIRGRVPLLEKLSVVGMEEEETDDGYDSGSSSRAIGHFAIAPRLRVVEMEMGEPFFDLPLVHLTHYESNGSWEDHIHALKALRNVKSCSLMFAHEFSGHDPFNWGSRTVELSELWKLDISMERYNFGEPYWTCPKWLRVPALTSLTIDDSLLGGLPELLQTSKCRLTALNVAGACPTVEATRPVFESTPDLVELCIDLHRSQIQPHVPELIALLTLKPHTRVVLPKLRKLEMFSPPIEF</sequence>
<organism evidence="1 2">
    <name type="scientific">Mycena alexandri</name>
    <dbReference type="NCBI Taxonomy" id="1745969"/>
    <lineage>
        <taxon>Eukaryota</taxon>
        <taxon>Fungi</taxon>
        <taxon>Dikarya</taxon>
        <taxon>Basidiomycota</taxon>
        <taxon>Agaricomycotina</taxon>
        <taxon>Agaricomycetes</taxon>
        <taxon>Agaricomycetidae</taxon>
        <taxon>Agaricales</taxon>
        <taxon>Marasmiineae</taxon>
        <taxon>Mycenaceae</taxon>
        <taxon>Mycena</taxon>
    </lineage>
</organism>
<name>A0AAD6XCQ6_9AGAR</name>
<comment type="caution">
    <text evidence="1">The sequence shown here is derived from an EMBL/GenBank/DDBJ whole genome shotgun (WGS) entry which is preliminary data.</text>
</comment>
<gene>
    <name evidence="1" type="ORF">C8F04DRAFT_525034</name>
</gene>
<evidence type="ECO:0000313" key="1">
    <source>
        <dbReference type="EMBL" id="KAJ7045142.1"/>
    </source>
</evidence>
<dbReference type="Gene3D" id="1.20.1280.50">
    <property type="match status" value="1"/>
</dbReference>
<reference evidence="1" key="1">
    <citation type="submission" date="2023-03" db="EMBL/GenBank/DDBJ databases">
        <title>Massive genome expansion in bonnet fungi (Mycena s.s.) driven by repeated elements and novel gene families across ecological guilds.</title>
        <authorList>
            <consortium name="Lawrence Berkeley National Laboratory"/>
            <person name="Harder C.B."/>
            <person name="Miyauchi S."/>
            <person name="Viragh M."/>
            <person name="Kuo A."/>
            <person name="Thoen E."/>
            <person name="Andreopoulos B."/>
            <person name="Lu D."/>
            <person name="Skrede I."/>
            <person name="Drula E."/>
            <person name="Henrissat B."/>
            <person name="Morin E."/>
            <person name="Kohler A."/>
            <person name="Barry K."/>
            <person name="LaButti K."/>
            <person name="Morin E."/>
            <person name="Salamov A."/>
            <person name="Lipzen A."/>
            <person name="Mereny Z."/>
            <person name="Hegedus B."/>
            <person name="Baldrian P."/>
            <person name="Stursova M."/>
            <person name="Weitz H."/>
            <person name="Taylor A."/>
            <person name="Grigoriev I.V."/>
            <person name="Nagy L.G."/>
            <person name="Martin F."/>
            <person name="Kauserud H."/>
        </authorList>
    </citation>
    <scope>NUCLEOTIDE SEQUENCE</scope>
    <source>
        <strain evidence="1">CBHHK200</strain>
    </source>
</reference>
<evidence type="ECO:0008006" key="3">
    <source>
        <dbReference type="Google" id="ProtNLM"/>
    </source>
</evidence>
<evidence type="ECO:0000313" key="2">
    <source>
        <dbReference type="Proteomes" id="UP001218188"/>
    </source>
</evidence>
<keyword evidence="2" id="KW-1185">Reference proteome</keyword>
<protein>
    <recommendedName>
        <fullName evidence="3">F-box domain-containing protein</fullName>
    </recommendedName>
</protein>
<proteinExistence type="predicted"/>